<gene>
    <name evidence="3" type="ORF">SAMN05421641_10776</name>
</gene>
<dbReference type="AlphaFoldDB" id="A0A1N6SEA0"/>
<feature type="region of interest" description="Disordered" evidence="1">
    <location>
        <begin position="22"/>
        <end position="50"/>
    </location>
</feature>
<name>A0A1N6SEA0_9RHOB</name>
<protein>
    <recommendedName>
        <fullName evidence="5">Nickel/cobalt transporter regulator</fullName>
    </recommendedName>
</protein>
<evidence type="ECO:0000256" key="1">
    <source>
        <dbReference type="SAM" id="MobiDB-lite"/>
    </source>
</evidence>
<reference evidence="3 4" key="1">
    <citation type="submission" date="2017-01" db="EMBL/GenBank/DDBJ databases">
        <authorList>
            <person name="Varghese N."/>
            <person name="Submissions S."/>
        </authorList>
    </citation>
    <scope>NUCLEOTIDE SEQUENCE [LARGE SCALE GENOMIC DNA]</scope>
    <source>
        <strain evidence="3 4">ATCC 700171</strain>
    </source>
</reference>
<accession>A0A1N6SEA0</accession>
<dbReference type="OrthoDB" id="7666115at2"/>
<proteinExistence type="predicted"/>
<keyword evidence="2" id="KW-0732">Signal</keyword>
<dbReference type="Gene3D" id="3.10.450.160">
    <property type="entry name" value="inner membrane protein cigr"/>
    <property type="match status" value="1"/>
</dbReference>
<feature type="signal peptide" evidence="2">
    <location>
        <begin position="1"/>
        <end position="23"/>
    </location>
</feature>
<feature type="chain" id="PRO_5012884788" description="Nickel/cobalt transporter regulator" evidence="2">
    <location>
        <begin position="24"/>
        <end position="139"/>
    </location>
</feature>
<organism evidence="3 4">
    <name type="scientific">Paracoccus thiocyanatus</name>
    <dbReference type="NCBI Taxonomy" id="34006"/>
    <lineage>
        <taxon>Bacteria</taxon>
        <taxon>Pseudomonadati</taxon>
        <taxon>Pseudomonadota</taxon>
        <taxon>Alphaproteobacteria</taxon>
        <taxon>Rhodobacterales</taxon>
        <taxon>Paracoccaceae</taxon>
        <taxon>Paracoccus</taxon>
    </lineage>
</organism>
<evidence type="ECO:0000256" key="2">
    <source>
        <dbReference type="SAM" id="SignalP"/>
    </source>
</evidence>
<evidence type="ECO:0000313" key="3">
    <source>
        <dbReference type="EMBL" id="SIQ39327.1"/>
    </source>
</evidence>
<sequence length="139" mass="15234">MKLAPMLLTALAVAAFGSAPAAADPGRGHGKGGSARHHDGRGHRDSHRAPVRYVTDCPPGLAKKNPPCIPPGQVGKRYGTRVGDTLRIGDYLLIRDLDRYGLEQRRGWNYYRDDGRIYRVDSSTRKILAVLNLIDAFAN</sequence>
<dbReference type="EMBL" id="FTMK01000007">
    <property type="protein sequence ID" value="SIQ39327.1"/>
    <property type="molecule type" value="Genomic_DNA"/>
</dbReference>
<evidence type="ECO:0008006" key="5">
    <source>
        <dbReference type="Google" id="ProtNLM"/>
    </source>
</evidence>
<dbReference type="Proteomes" id="UP000323956">
    <property type="component" value="Unassembled WGS sequence"/>
</dbReference>
<feature type="compositionally biased region" description="Basic residues" evidence="1">
    <location>
        <begin position="28"/>
        <end position="50"/>
    </location>
</feature>
<evidence type="ECO:0000313" key="4">
    <source>
        <dbReference type="Proteomes" id="UP000323956"/>
    </source>
</evidence>